<dbReference type="Gene3D" id="3.40.50.1240">
    <property type="entry name" value="Phosphoglycerate mutase-like"/>
    <property type="match status" value="1"/>
</dbReference>
<organism evidence="1 2">
    <name type="scientific">Apiotrichum porosum</name>
    <dbReference type="NCBI Taxonomy" id="105984"/>
    <lineage>
        <taxon>Eukaryota</taxon>
        <taxon>Fungi</taxon>
        <taxon>Dikarya</taxon>
        <taxon>Basidiomycota</taxon>
        <taxon>Agaricomycotina</taxon>
        <taxon>Tremellomycetes</taxon>
        <taxon>Trichosporonales</taxon>
        <taxon>Trichosporonaceae</taxon>
        <taxon>Apiotrichum</taxon>
    </lineage>
</organism>
<dbReference type="RefSeq" id="XP_028472868.1">
    <property type="nucleotide sequence ID" value="XM_028618980.1"/>
</dbReference>
<reference evidence="1 2" key="1">
    <citation type="submission" date="2018-11" db="EMBL/GenBank/DDBJ databases">
        <title>Genome sequence of Apiotrichum porosum DSM 27194.</title>
        <authorList>
            <person name="Aliyu H."/>
            <person name="Gorte O."/>
            <person name="Ochsenreither K."/>
        </authorList>
    </citation>
    <scope>NUCLEOTIDE SEQUENCE [LARGE SCALE GENOMIC DNA]</scope>
    <source>
        <strain evidence="1 2">DSM 27194</strain>
    </source>
</reference>
<evidence type="ECO:0000313" key="1">
    <source>
        <dbReference type="EMBL" id="RSH77721.1"/>
    </source>
</evidence>
<proteinExistence type="predicted"/>
<dbReference type="PANTHER" id="PTHR48100">
    <property type="entry name" value="BROAD-SPECIFICITY PHOSPHATASE YOR283W-RELATED"/>
    <property type="match status" value="1"/>
</dbReference>
<dbReference type="GO" id="GO:0016791">
    <property type="term" value="F:phosphatase activity"/>
    <property type="evidence" value="ECO:0007669"/>
    <property type="project" value="TreeGrafter"/>
</dbReference>
<keyword evidence="2" id="KW-1185">Reference proteome</keyword>
<dbReference type="InterPro" id="IPR050275">
    <property type="entry name" value="PGM_Phosphatase"/>
</dbReference>
<dbReference type="SUPFAM" id="SSF53254">
    <property type="entry name" value="Phosphoglycerate mutase-like"/>
    <property type="match status" value="1"/>
</dbReference>
<accession>A0A427XFM5</accession>
<dbReference type="Proteomes" id="UP000279236">
    <property type="component" value="Unassembled WGS sequence"/>
</dbReference>
<dbReference type="GO" id="GO:0005737">
    <property type="term" value="C:cytoplasm"/>
    <property type="evidence" value="ECO:0007669"/>
    <property type="project" value="TreeGrafter"/>
</dbReference>
<dbReference type="InterPro" id="IPR029033">
    <property type="entry name" value="His_PPase_superfam"/>
</dbReference>
<evidence type="ECO:0000313" key="2">
    <source>
        <dbReference type="Proteomes" id="UP000279236"/>
    </source>
</evidence>
<dbReference type="EMBL" id="RSCE01000015">
    <property type="protein sequence ID" value="RSH77721.1"/>
    <property type="molecule type" value="Genomic_DNA"/>
</dbReference>
<protein>
    <submittedName>
        <fullName evidence="1">Uncharacterized protein</fullName>
    </submittedName>
</protein>
<gene>
    <name evidence="1" type="ORF">EHS24_003288</name>
</gene>
<dbReference type="PANTHER" id="PTHR48100:SF1">
    <property type="entry name" value="HISTIDINE PHOSPHATASE FAMILY PROTEIN-RELATED"/>
    <property type="match status" value="1"/>
</dbReference>
<sequence>MSAHQYRYEHVPGLFHLSTWDEDIDCSFGLVPPSWEAFAKEINALETTAAPGERIRVMYTARHGEAEHNVLSAKYNLPENVEAFEAVAAGESRDRVSPGRGCWVAFLVHPPTTLVQDQTHPITDPPLTARGRAQALQLSATFEREHTRGMPLPTRFFVSPMRRPGETCGLEWCWMFSQSRSNGDAASAGAGAGSDAGSTVCECHEQRKPMVNGVGGHGAGKNGFPKHVERGEGSDWGHGVPGECIEELREHLHVHHCDERLPTSQLKALFPTFTFPSSMPEEDTVWRPLSVRGRETEDEMVARAGRGLAILMDSLRDEDTYVSLTAHSGLLRAVYKNLGVPLRRLATGEMNVLVVRVNKVAAV</sequence>
<dbReference type="AlphaFoldDB" id="A0A427XFM5"/>
<comment type="caution">
    <text evidence="1">The sequence shown here is derived from an EMBL/GenBank/DDBJ whole genome shotgun (WGS) entry which is preliminary data.</text>
</comment>
<name>A0A427XFM5_9TREE</name>
<dbReference type="GeneID" id="39587831"/>
<dbReference type="OrthoDB" id="496981at2759"/>